<keyword evidence="6 7" id="KW-0472">Membrane</keyword>
<dbReference type="PANTHER" id="PTHR43163">
    <property type="entry name" value="DIPEPTIDE TRANSPORT SYSTEM PERMEASE PROTEIN DPPB-RELATED"/>
    <property type="match status" value="1"/>
</dbReference>
<dbReference type="Pfam" id="PF00528">
    <property type="entry name" value="BPD_transp_1"/>
    <property type="match status" value="1"/>
</dbReference>
<dbReference type="GO" id="GO:0055085">
    <property type="term" value="P:transmembrane transport"/>
    <property type="evidence" value="ECO:0007669"/>
    <property type="project" value="InterPro"/>
</dbReference>
<dbReference type="InterPro" id="IPR000515">
    <property type="entry name" value="MetI-like"/>
</dbReference>
<dbReference type="STRING" id="83219.PM02_05445"/>
<dbReference type="CDD" id="cd06261">
    <property type="entry name" value="TM_PBP2"/>
    <property type="match status" value="1"/>
</dbReference>
<dbReference type="AlphaFoldDB" id="A0A061SWM8"/>
<feature type="transmembrane region" description="Helical" evidence="7">
    <location>
        <begin position="130"/>
        <end position="155"/>
    </location>
</feature>
<dbReference type="GeneID" id="72440080"/>
<organism evidence="8 9">
    <name type="scientific">Sulfitobacter mediterraneus</name>
    <dbReference type="NCBI Taxonomy" id="83219"/>
    <lineage>
        <taxon>Bacteria</taxon>
        <taxon>Pseudomonadati</taxon>
        <taxon>Pseudomonadota</taxon>
        <taxon>Alphaproteobacteria</taxon>
        <taxon>Rhodobacterales</taxon>
        <taxon>Roseobacteraceae</taxon>
        <taxon>Sulfitobacter</taxon>
    </lineage>
</organism>
<evidence type="ECO:0000313" key="9">
    <source>
        <dbReference type="Proteomes" id="UP000027337"/>
    </source>
</evidence>
<keyword evidence="5 7" id="KW-1133">Transmembrane helix</keyword>
<dbReference type="EMBL" id="JEMU01000003">
    <property type="protein sequence ID" value="KAJ04259.1"/>
    <property type="molecule type" value="Genomic_DNA"/>
</dbReference>
<feature type="transmembrane region" description="Helical" evidence="7">
    <location>
        <begin position="100"/>
        <end position="118"/>
    </location>
</feature>
<dbReference type="Proteomes" id="UP000027337">
    <property type="component" value="Unassembled WGS sequence"/>
</dbReference>
<dbReference type="SUPFAM" id="SSF161098">
    <property type="entry name" value="MetI-like"/>
    <property type="match status" value="1"/>
</dbReference>
<evidence type="ECO:0000256" key="3">
    <source>
        <dbReference type="ARBA" id="ARBA00022475"/>
    </source>
</evidence>
<dbReference type="InterPro" id="IPR045621">
    <property type="entry name" value="BPD_transp_1_N"/>
</dbReference>
<proteinExistence type="inferred from homology"/>
<gene>
    <name evidence="8" type="ORF">PM02_05445</name>
</gene>
<evidence type="ECO:0000256" key="5">
    <source>
        <dbReference type="ARBA" id="ARBA00022989"/>
    </source>
</evidence>
<evidence type="ECO:0000256" key="4">
    <source>
        <dbReference type="ARBA" id="ARBA00022692"/>
    </source>
</evidence>
<dbReference type="eggNOG" id="COG0601">
    <property type="taxonomic scope" value="Bacteria"/>
</dbReference>
<reference evidence="8 9" key="1">
    <citation type="journal article" date="2014" name="Genome Announc.">
        <title>Draft Genome Sequences of Two Isolates of the Roseobacter Group, Sulfitobacter sp. Strains 3SOLIMAR09 and 1FIGIMAR09, from Harbors of Mallorca Island (Mediterranean Sea).</title>
        <authorList>
            <person name="Mas-Llado M."/>
            <person name="Pina-Villalonga J.M."/>
            <person name="Brunet-Galmes I."/>
            <person name="Nogales B."/>
            <person name="Bosch R."/>
        </authorList>
    </citation>
    <scope>NUCLEOTIDE SEQUENCE [LARGE SCALE GENOMIC DNA]</scope>
    <source>
        <strain evidence="8 9">1FIGIMAR09</strain>
    </source>
</reference>
<evidence type="ECO:0000256" key="2">
    <source>
        <dbReference type="ARBA" id="ARBA00022448"/>
    </source>
</evidence>
<dbReference type="GO" id="GO:0005886">
    <property type="term" value="C:plasma membrane"/>
    <property type="evidence" value="ECO:0007669"/>
    <property type="project" value="UniProtKB-SubCell"/>
</dbReference>
<keyword evidence="9" id="KW-1185">Reference proteome</keyword>
<protein>
    <submittedName>
        <fullName evidence="8">ABC transporter permease</fullName>
    </submittedName>
</protein>
<accession>A0A061SWM8</accession>
<comment type="subcellular location">
    <subcellularLocation>
        <location evidence="1 7">Cell membrane</location>
        <topology evidence="1 7">Multi-pass membrane protein</topology>
    </subcellularLocation>
</comment>
<feature type="transmembrane region" description="Helical" evidence="7">
    <location>
        <begin position="288"/>
        <end position="314"/>
    </location>
</feature>
<dbReference type="Gene3D" id="1.10.3720.10">
    <property type="entry name" value="MetI-like"/>
    <property type="match status" value="1"/>
</dbReference>
<evidence type="ECO:0000256" key="1">
    <source>
        <dbReference type="ARBA" id="ARBA00004651"/>
    </source>
</evidence>
<feature type="transmembrane region" description="Helical" evidence="7">
    <location>
        <begin position="12"/>
        <end position="29"/>
    </location>
</feature>
<comment type="caution">
    <text evidence="8">The sequence shown here is derived from an EMBL/GenBank/DDBJ whole genome shotgun (WGS) entry which is preliminary data.</text>
</comment>
<sequence length="321" mass="35577">MFGYLLKRLIQMTLVLWVVSVIVFLMMSFTGDPVFMVVPIDATDAEIAQARRLLGLDQSLLVQYGKFLTSLVQGDFGNSYVFRQPAMTLILERMPATVEMVLVAMALAIVVAIPLGVYAGANPNSRISRVIMAGSLLGISLPGFWVGMVLIYLFAVHWGVFPSSGRGDTAELFGLRISLLTWDGWHHIMLPAITLSLGTMAILLRMTRAGMMEVGRQDFMKFARAKGATRRDVLYKHGLKNALIPVVTIFGLQLGDLIAFATITETIFSWPGMGKLLIDSIYRADRPVIVVYLMLVALIFVVINFIVDIVYTLIDPRITLK</sequence>
<name>A0A061SWM8_9RHOB</name>
<evidence type="ECO:0000313" key="8">
    <source>
        <dbReference type="EMBL" id="KAJ04259.1"/>
    </source>
</evidence>
<feature type="transmembrane region" description="Helical" evidence="7">
    <location>
        <begin position="242"/>
        <end position="268"/>
    </location>
</feature>
<evidence type="ECO:0000256" key="7">
    <source>
        <dbReference type="RuleBase" id="RU363032"/>
    </source>
</evidence>
<evidence type="ECO:0000256" key="6">
    <source>
        <dbReference type="ARBA" id="ARBA00023136"/>
    </source>
</evidence>
<dbReference type="Pfam" id="PF19300">
    <property type="entry name" value="BPD_transp_1_N"/>
    <property type="match status" value="1"/>
</dbReference>
<keyword evidence="3" id="KW-1003">Cell membrane</keyword>
<dbReference type="PANTHER" id="PTHR43163:SF2">
    <property type="entry name" value="ABC TRANSPORTER PERMEASE PROTEIN"/>
    <property type="match status" value="1"/>
</dbReference>
<dbReference type="RefSeq" id="WP_037905993.1">
    <property type="nucleotide sequence ID" value="NZ_CP068998.1"/>
</dbReference>
<keyword evidence="2 7" id="KW-0813">Transport</keyword>
<dbReference type="InterPro" id="IPR035906">
    <property type="entry name" value="MetI-like_sf"/>
</dbReference>
<comment type="similarity">
    <text evidence="7">Belongs to the binding-protein-dependent transport system permease family.</text>
</comment>
<keyword evidence="4 7" id="KW-0812">Transmembrane</keyword>
<dbReference type="PROSITE" id="PS50928">
    <property type="entry name" value="ABC_TM1"/>
    <property type="match status" value="1"/>
</dbReference>
<feature type="transmembrane region" description="Helical" evidence="7">
    <location>
        <begin position="184"/>
        <end position="204"/>
    </location>
</feature>